<dbReference type="AlphaFoldDB" id="A0A6G4UBZ7"/>
<evidence type="ECO:0000313" key="3">
    <source>
        <dbReference type="EMBL" id="NGN69663.1"/>
    </source>
</evidence>
<proteinExistence type="predicted"/>
<evidence type="ECO:0000256" key="1">
    <source>
        <dbReference type="SAM" id="MobiDB-lite"/>
    </source>
</evidence>
<dbReference type="PANTHER" id="PTHR37305">
    <property type="entry name" value="INTEGRAL MEMBRANE PROTEIN-RELATED"/>
    <property type="match status" value="1"/>
</dbReference>
<dbReference type="EMBL" id="JAAKZV010000324">
    <property type="protein sequence ID" value="NGN69663.1"/>
    <property type="molecule type" value="Genomic_DNA"/>
</dbReference>
<dbReference type="PANTHER" id="PTHR37305:SF1">
    <property type="entry name" value="MEMBRANE PROTEIN"/>
    <property type="match status" value="1"/>
</dbReference>
<comment type="caution">
    <text evidence="3">The sequence shown here is derived from an EMBL/GenBank/DDBJ whole genome shotgun (WGS) entry which is preliminary data.</text>
</comment>
<name>A0A6G4UBZ7_9ACTN</name>
<keyword evidence="2" id="KW-0812">Transmembrane</keyword>
<organism evidence="3 4">
    <name type="scientific">Streptomyces coryli</name>
    <dbReference type="NCBI Taxonomy" id="1128680"/>
    <lineage>
        <taxon>Bacteria</taxon>
        <taxon>Bacillati</taxon>
        <taxon>Actinomycetota</taxon>
        <taxon>Actinomycetes</taxon>
        <taxon>Kitasatosporales</taxon>
        <taxon>Streptomycetaceae</taxon>
        <taxon>Streptomyces</taxon>
    </lineage>
</organism>
<feature type="transmembrane region" description="Helical" evidence="2">
    <location>
        <begin position="127"/>
        <end position="152"/>
    </location>
</feature>
<protein>
    <submittedName>
        <fullName evidence="3">ABC transporter permease subunit</fullName>
    </submittedName>
</protein>
<gene>
    <name evidence="3" type="ORF">G5C51_37980</name>
</gene>
<accession>A0A6G4UBZ7</accession>
<feature type="region of interest" description="Disordered" evidence="1">
    <location>
        <begin position="1"/>
        <end position="21"/>
    </location>
</feature>
<keyword evidence="4" id="KW-1185">Reference proteome</keyword>
<keyword evidence="2" id="KW-1133">Transmembrane helix</keyword>
<dbReference type="Pfam" id="PF12679">
    <property type="entry name" value="ABC2_membrane_2"/>
    <property type="match status" value="1"/>
</dbReference>
<feature type="transmembrane region" description="Helical" evidence="2">
    <location>
        <begin position="45"/>
        <end position="67"/>
    </location>
</feature>
<feature type="transmembrane region" description="Helical" evidence="2">
    <location>
        <begin position="262"/>
        <end position="283"/>
    </location>
</feature>
<reference evidence="3 4" key="1">
    <citation type="submission" date="2020-02" db="EMBL/GenBank/DDBJ databases">
        <title>Whole-genome analyses of novel actinobacteria.</title>
        <authorList>
            <person name="Sahin N."/>
        </authorList>
    </citation>
    <scope>NUCLEOTIDE SEQUENCE [LARGE SCALE GENOMIC DNA]</scope>
    <source>
        <strain evidence="3 4">A7024</strain>
    </source>
</reference>
<evidence type="ECO:0000256" key="2">
    <source>
        <dbReference type="SAM" id="Phobius"/>
    </source>
</evidence>
<feature type="transmembrane region" description="Helical" evidence="2">
    <location>
        <begin position="87"/>
        <end position="106"/>
    </location>
</feature>
<dbReference type="GO" id="GO:0140359">
    <property type="term" value="F:ABC-type transporter activity"/>
    <property type="evidence" value="ECO:0007669"/>
    <property type="project" value="InterPro"/>
</dbReference>
<feature type="transmembrane region" description="Helical" evidence="2">
    <location>
        <begin position="210"/>
        <end position="227"/>
    </location>
</feature>
<evidence type="ECO:0000313" key="4">
    <source>
        <dbReference type="Proteomes" id="UP000481583"/>
    </source>
</evidence>
<sequence length="290" mass="29389">MTAQAFGRPASSVPPAPGGGPTWTTTAARLLHAEWTKLRTVPSTWWLLGTAVALMAAVGAGSVSAVSTDQCASAAACQEDTVKLSLTGIWLGMAVAAVLGALALSGEFGTGTIRATFTATPRRWRVLAAKAAVLSGVMAAVGAAAVSASLLIGRLVLPGNGFTAEAGYPPPSLGDGPTLRAAAGTVLVLVLVALLGLGLAALLRDTAGTLTATLGLLYLAPIFKTLISDERWAHRLERWAPMPAGLSIQSTRDLDRLAIAPWPGLGVLAAYAAGALLLGALALRIRDAAD</sequence>
<dbReference type="Proteomes" id="UP000481583">
    <property type="component" value="Unassembled WGS sequence"/>
</dbReference>
<dbReference type="RefSeq" id="WP_165244796.1">
    <property type="nucleotide sequence ID" value="NZ_JAAKZV010000324.1"/>
</dbReference>
<feature type="transmembrane region" description="Helical" evidence="2">
    <location>
        <begin position="181"/>
        <end position="203"/>
    </location>
</feature>
<dbReference type="GO" id="GO:0005886">
    <property type="term" value="C:plasma membrane"/>
    <property type="evidence" value="ECO:0007669"/>
    <property type="project" value="UniProtKB-SubCell"/>
</dbReference>
<keyword evidence="2" id="KW-0472">Membrane</keyword>